<accession>A0ABR3DIU1</accession>
<evidence type="ECO:0000313" key="1">
    <source>
        <dbReference type="EMBL" id="KAL0472591.1"/>
    </source>
</evidence>
<sequence>MFCPSEVCAAGWGFIDLITGEGLQWSEVVDVSRYVPVVDSLDSTNGWSFSDEKEEKCEYDRIRFVCTLRLALERASWSAAGLVGL</sequence>
<protein>
    <submittedName>
        <fullName evidence="1">Uncharacterized protein</fullName>
    </submittedName>
</protein>
<dbReference type="Proteomes" id="UP001451303">
    <property type="component" value="Unassembled WGS sequence"/>
</dbReference>
<proteinExistence type="predicted"/>
<reference evidence="1 2" key="1">
    <citation type="submission" date="2023-09" db="EMBL/GenBank/DDBJ databases">
        <title>Multi-omics analysis of a traditional fermented food reveals byproduct-associated fungal strains for waste-to-food upcycling.</title>
        <authorList>
            <consortium name="Lawrence Berkeley National Laboratory"/>
            <person name="Rekdal V.M."/>
            <person name="Villalobos-Escobedo J.M."/>
            <person name="Rodriguez-Valeron N."/>
            <person name="Garcia M.O."/>
            <person name="Vasquez D.P."/>
            <person name="Damayanti I."/>
            <person name="Sorensen P.M."/>
            <person name="Baidoo E.E."/>
            <person name="De Carvalho A.C."/>
            <person name="Riley R."/>
            <person name="Lipzen A."/>
            <person name="He G."/>
            <person name="Yan M."/>
            <person name="Haridas S."/>
            <person name="Daum C."/>
            <person name="Yoshinaga Y."/>
            <person name="Ng V."/>
            <person name="Grigoriev I.V."/>
            <person name="Munk R."/>
            <person name="Nuraida L."/>
            <person name="Wijaya C.H."/>
            <person name="Morales P.-C."/>
            <person name="Keasling J.D."/>
        </authorList>
    </citation>
    <scope>NUCLEOTIDE SEQUENCE [LARGE SCALE GENOMIC DNA]</scope>
    <source>
        <strain evidence="1 2">FGSC 2613</strain>
    </source>
</reference>
<evidence type="ECO:0000313" key="2">
    <source>
        <dbReference type="Proteomes" id="UP001451303"/>
    </source>
</evidence>
<organism evidence="1 2">
    <name type="scientific">Neurospora intermedia</name>
    <dbReference type="NCBI Taxonomy" id="5142"/>
    <lineage>
        <taxon>Eukaryota</taxon>
        <taxon>Fungi</taxon>
        <taxon>Dikarya</taxon>
        <taxon>Ascomycota</taxon>
        <taxon>Pezizomycotina</taxon>
        <taxon>Sordariomycetes</taxon>
        <taxon>Sordariomycetidae</taxon>
        <taxon>Sordariales</taxon>
        <taxon>Sordariaceae</taxon>
        <taxon>Neurospora</taxon>
    </lineage>
</organism>
<gene>
    <name evidence="1" type="ORF">QR685DRAFT_571161</name>
</gene>
<keyword evidence="2" id="KW-1185">Reference proteome</keyword>
<name>A0ABR3DIU1_NEUIN</name>
<comment type="caution">
    <text evidence="1">The sequence shown here is derived from an EMBL/GenBank/DDBJ whole genome shotgun (WGS) entry which is preliminary data.</text>
</comment>
<dbReference type="EMBL" id="JAVLET010000003">
    <property type="protein sequence ID" value="KAL0472591.1"/>
    <property type="molecule type" value="Genomic_DNA"/>
</dbReference>